<name>A0A6P5H3W8_ANACO</name>
<organism evidence="2 3">
    <name type="scientific">Ananas comosus</name>
    <name type="common">Pineapple</name>
    <name type="synonym">Ananas ananas</name>
    <dbReference type="NCBI Taxonomy" id="4615"/>
    <lineage>
        <taxon>Eukaryota</taxon>
        <taxon>Viridiplantae</taxon>
        <taxon>Streptophyta</taxon>
        <taxon>Embryophyta</taxon>
        <taxon>Tracheophyta</taxon>
        <taxon>Spermatophyta</taxon>
        <taxon>Magnoliopsida</taxon>
        <taxon>Liliopsida</taxon>
        <taxon>Poales</taxon>
        <taxon>Bromeliaceae</taxon>
        <taxon>Bromelioideae</taxon>
        <taxon>Ananas</taxon>
    </lineage>
</organism>
<dbReference type="Proteomes" id="UP000515123">
    <property type="component" value="Linkage group 24"/>
</dbReference>
<evidence type="ECO:0000313" key="3">
    <source>
        <dbReference type="RefSeq" id="XP_020114534.1"/>
    </source>
</evidence>
<reference evidence="3" key="2">
    <citation type="submission" date="2025-08" db="UniProtKB">
        <authorList>
            <consortium name="RefSeq"/>
        </authorList>
    </citation>
    <scope>IDENTIFICATION</scope>
    <source>
        <tissue evidence="3">Leaf</tissue>
    </source>
</reference>
<reference evidence="2" key="1">
    <citation type="journal article" date="2015" name="Nat. Genet.">
        <title>The pineapple genome and the evolution of CAM photosynthesis.</title>
        <authorList>
            <person name="Ming R."/>
            <person name="VanBuren R."/>
            <person name="Wai C.M."/>
            <person name="Tang H."/>
            <person name="Schatz M.C."/>
            <person name="Bowers J.E."/>
            <person name="Lyons E."/>
            <person name="Wang M.L."/>
            <person name="Chen J."/>
            <person name="Biggers E."/>
            <person name="Zhang J."/>
            <person name="Huang L."/>
            <person name="Zhang L."/>
            <person name="Miao W."/>
            <person name="Zhang J."/>
            <person name="Ye Z."/>
            <person name="Miao C."/>
            <person name="Lin Z."/>
            <person name="Wang H."/>
            <person name="Zhou H."/>
            <person name="Yim W.C."/>
            <person name="Priest H.D."/>
            <person name="Zheng C."/>
            <person name="Woodhouse M."/>
            <person name="Edger P.P."/>
            <person name="Guyot R."/>
            <person name="Guo H.B."/>
            <person name="Guo H."/>
            <person name="Zheng G."/>
            <person name="Singh R."/>
            <person name="Sharma A."/>
            <person name="Min X."/>
            <person name="Zheng Y."/>
            <person name="Lee H."/>
            <person name="Gurtowski J."/>
            <person name="Sedlazeck F.J."/>
            <person name="Harkess A."/>
            <person name="McKain M.R."/>
            <person name="Liao Z."/>
            <person name="Fang J."/>
            <person name="Liu J."/>
            <person name="Zhang X."/>
            <person name="Zhang Q."/>
            <person name="Hu W."/>
            <person name="Qin Y."/>
            <person name="Wang K."/>
            <person name="Chen L.Y."/>
            <person name="Shirley N."/>
            <person name="Lin Y.R."/>
            <person name="Liu L.Y."/>
            <person name="Hernandez A.G."/>
            <person name="Wright C.L."/>
            <person name="Bulone V."/>
            <person name="Tuskan G.A."/>
            <person name="Heath K."/>
            <person name="Zee F."/>
            <person name="Moore P.H."/>
            <person name="Sunkar R."/>
            <person name="Leebens-Mack J.H."/>
            <person name="Mockler T."/>
            <person name="Bennetzen J.L."/>
            <person name="Freeling M."/>
            <person name="Sankoff D."/>
            <person name="Paterson A.H."/>
            <person name="Zhu X."/>
            <person name="Yang X."/>
            <person name="Smith J.A."/>
            <person name="Cushman J.C."/>
            <person name="Paull R.E."/>
            <person name="Yu Q."/>
        </authorList>
    </citation>
    <scope>NUCLEOTIDE SEQUENCE [LARGE SCALE GENOMIC DNA]</scope>
    <source>
        <strain evidence="2">cv. F153</strain>
    </source>
</reference>
<feature type="compositionally biased region" description="Pro residues" evidence="1">
    <location>
        <begin position="217"/>
        <end position="236"/>
    </location>
</feature>
<gene>
    <name evidence="3" type="primary">LOC109728527</name>
</gene>
<feature type="compositionally biased region" description="Polar residues" evidence="1">
    <location>
        <begin position="290"/>
        <end position="301"/>
    </location>
</feature>
<keyword evidence="2" id="KW-1185">Reference proteome</keyword>
<sequence>MPGCPSPSNIKSPFHFSGCFTLPSLVHPVGADNLRLFFCAKDLRYTYLGFGLSASAPALLDFVILVPVTNQGWTPLRSVPVGRGPDPPLLGLSCWTIQLGGSPISCGPGVCVLGAPLLRSSAADHLGWGPLPPPPGPDAADHLGRGPPPLSLGPIAADHQRGGPRPPPPGPDAADHLGWGPLPPPPGPDTADHLGHGPPPLSPGPVAADHQGRGRLPLPPGPSVADPTPMPEPTPDSPLDATVPGSPPLPARSAPAPSPPRQDSTHAFPLHAPPPTDQTAPPAFTREPSRSSARLRNQAASTALRRAMLRKASLSEGASCPGNTTHEWSRAILKAKSRRYGVALSDDEAVELRKFLLAEA</sequence>
<proteinExistence type="predicted"/>
<feature type="compositionally biased region" description="Pro residues" evidence="1">
    <location>
        <begin position="245"/>
        <end position="260"/>
    </location>
</feature>
<protein>
    <submittedName>
        <fullName evidence="3">Vegetative cell wall protein gp1-like</fullName>
    </submittedName>
</protein>
<dbReference type="GeneID" id="109728527"/>
<feature type="region of interest" description="Disordered" evidence="1">
    <location>
        <begin position="128"/>
        <end position="301"/>
    </location>
</feature>
<dbReference type="RefSeq" id="XP_020114534.1">
    <property type="nucleotide sequence ID" value="XM_020258945.1"/>
</dbReference>
<accession>A0A6P5H3W8</accession>
<evidence type="ECO:0000256" key="1">
    <source>
        <dbReference type="SAM" id="MobiDB-lite"/>
    </source>
</evidence>
<evidence type="ECO:0000313" key="2">
    <source>
        <dbReference type="Proteomes" id="UP000515123"/>
    </source>
</evidence>
<dbReference type="AlphaFoldDB" id="A0A6P5H3W8"/>